<dbReference type="Proteomes" id="UP000481252">
    <property type="component" value="Unassembled WGS sequence"/>
</dbReference>
<dbReference type="NCBIfam" id="TIGR00229">
    <property type="entry name" value="sensory_box"/>
    <property type="match status" value="2"/>
</dbReference>
<dbReference type="PANTHER" id="PTHR41523:SF8">
    <property type="entry name" value="ETHYLENE RESPONSE SENSOR PROTEIN"/>
    <property type="match status" value="1"/>
</dbReference>
<evidence type="ECO:0000256" key="4">
    <source>
        <dbReference type="ARBA" id="ARBA00022543"/>
    </source>
</evidence>
<accession>A0A7C9VGU4</accession>
<evidence type="ECO:0000313" key="20">
    <source>
        <dbReference type="Proteomes" id="UP000481252"/>
    </source>
</evidence>
<comment type="catalytic activity">
    <reaction evidence="1">
        <text>ATP + protein L-histidine = ADP + protein N-phospho-L-histidine.</text>
        <dbReference type="EC" id="2.7.13.3"/>
    </reaction>
</comment>
<dbReference type="EC" id="2.7.13.3" evidence="2"/>
<evidence type="ECO:0000256" key="7">
    <source>
        <dbReference type="ARBA" id="ARBA00022630"/>
    </source>
</evidence>
<evidence type="ECO:0000256" key="16">
    <source>
        <dbReference type="ARBA" id="ARBA00023170"/>
    </source>
</evidence>
<dbReference type="Pfam" id="PF13426">
    <property type="entry name" value="PAS_9"/>
    <property type="match status" value="1"/>
</dbReference>
<dbReference type="InterPro" id="IPR000700">
    <property type="entry name" value="PAS-assoc_C"/>
</dbReference>
<evidence type="ECO:0000256" key="12">
    <source>
        <dbReference type="ARBA" id="ARBA00022777"/>
    </source>
</evidence>
<dbReference type="SMART" id="SM00091">
    <property type="entry name" value="PAS"/>
    <property type="match status" value="2"/>
</dbReference>
<dbReference type="Pfam" id="PF00989">
    <property type="entry name" value="PAS"/>
    <property type="match status" value="1"/>
</dbReference>
<evidence type="ECO:0000313" key="19">
    <source>
        <dbReference type="EMBL" id="NGN44712.1"/>
    </source>
</evidence>
<evidence type="ECO:0000256" key="8">
    <source>
        <dbReference type="ARBA" id="ARBA00022643"/>
    </source>
</evidence>
<protein>
    <recommendedName>
        <fullName evidence="3">Blue-light-activated histidine kinase</fullName>
        <ecNumber evidence="2">2.7.13.3</ecNumber>
    </recommendedName>
</protein>
<evidence type="ECO:0000256" key="6">
    <source>
        <dbReference type="ARBA" id="ARBA00022606"/>
    </source>
</evidence>
<feature type="domain" description="PAS" evidence="17">
    <location>
        <begin position="141"/>
        <end position="210"/>
    </location>
</feature>
<keyword evidence="10" id="KW-0677">Repeat</keyword>
<keyword evidence="6" id="KW-0716">Sensory transduction</keyword>
<evidence type="ECO:0000256" key="14">
    <source>
        <dbReference type="ARBA" id="ARBA00022991"/>
    </source>
</evidence>
<keyword evidence="9" id="KW-0808">Transferase</keyword>
<dbReference type="InterPro" id="IPR000014">
    <property type="entry name" value="PAS"/>
</dbReference>
<evidence type="ECO:0000256" key="3">
    <source>
        <dbReference type="ARBA" id="ARBA00021740"/>
    </source>
</evidence>
<dbReference type="InterPro" id="IPR035965">
    <property type="entry name" value="PAS-like_dom_sf"/>
</dbReference>
<reference evidence="19 20" key="1">
    <citation type="submission" date="2020-02" db="EMBL/GenBank/DDBJ databases">
        <title>Genome sequence of the type strain CGMCC 1.15528 of Mesorhizobium zhangyense.</title>
        <authorList>
            <person name="Gao J."/>
            <person name="Sun J."/>
        </authorList>
    </citation>
    <scope>NUCLEOTIDE SEQUENCE [LARGE SCALE GENOMIC DNA]</scope>
    <source>
        <strain evidence="19 20">CGMCC 1.15528</strain>
    </source>
</reference>
<evidence type="ECO:0000256" key="2">
    <source>
        <dbReference type="ARBA" id="ARBA00012438"/>
    </source>
</evidence>
<evidence type="ECO:0000256" key="13">
    <source>
        <dbReference type="ARBA" id="ARBA00022840"/>
    </source>
</evidence>
<keyword evidence="8" id="KW-0288">FMN</keyword>
<evidence type="ECO:0000259" key="18">
    <source>
        <dbReference type="PROSITE" id="PS50113"/>
    </source>
</evidence>
<dbReference type="PROSITE" id="PS50113">
    <property type="entry name" value="PAC"/>
    <property type="match status" value="2"/>
</dbReference>
<proteinExistence type="predicted"/>
<keyword evidence="4" id="KW-0600">Photoreceptor protein</keyword>
<evidence type="ECO:0000256" key="15">
    <source>
        <dbReference type="ARBA" id="ARBA00023026"/>
    </source>
</evidence>
<dbReference type="GO" id="GO:0006355">
    <property type="term" value="P:regulation of DNA-templated transcription"/>
    <property type="evidence" value="ECO:0007669"/>
    <property type="project" value="InterPro"/>
</dbReference>
<keyword evidence="15" id="KW-0843">Virulence</keyword>
<dbReference type="CDD" id="cd00130">
    <property type="entry name" value="PAS"/>
    <property type="match status" value="2"/>
</dbReference>
<dbReference type="RefSeq" id="WP_165121084.1">
    <property type="nucleotide sequence ID" value="NZ_JAAKZG010000018.1"/>
</dbReference>
<dbReference type="Gene3D" id="3.30.450.20">
    <property type="entry name" value="PAS domain"/>
    <property type="match status" value="2"/>
</dbReference>
<keyword evidence="20" id="KW-1185">Reference proteome</keyword>
<keyword evidence="13" id="KW-0067">ATP-binding</keyword>
<keyword evidence="14" id="KW-0157">Chromophore</keyword>
<evidence type="ECO:0000259" key="17">
    <source>
        <dbReference type="PROSITE" id="PS50112"/>
    </source>
</evidence>
<dbReference type="GO" id="GO:0009881">
    <property type="term" value="F:photoreceptor activity"/>
    <property type="evidence" value="ECO:0007669"/>
    <property type="project" value="UniProtKB-KW"/>
</dbReference>
<evidence type="ECO:0000256" key="9">
    <source>
        <dbReference type="ARBA" id="ARBA00022679"/>
    </source>
</evidence>
<dbReference type="InterPro" id="IPR001610">
    <property type="entry name" value="PAC"/>
</dbReference>
<evidence type="ECO:0000256" key="11">
    <source>
        <dbReference type="ARBA" id="ARBA00022741"/>
    </source>
</evidence>
<feature type="domain" description="PAC" evidence="18">
    <location>
        <begin position="212"/>
        <end position="266"/>
    </location>
</feature>
<dbReference type="SMART" id="SM00086">
    <property type="entry name" value="PAC"/>
    <property type="match status" value="2"/>
</dbReference>
<sequence length="457" mass="49955">MLEQKLLALNGDFAGDFTAPQLVEDSAAAIYMTDAQGRITYFNEAAAALWAHRPEIGMSEWCGSWRLRYPDGRPMPHAECPMAIAVKQGRALKGEAIAERPDGSLVPFLAFPSPIRDEEGKIVGAINILVDITDHKTAEEVTHRLAAIVESSDDAILSKSLTGVIASWNRGAEELFGYTADEAIGKHIGFLIPADRKAEEDVILGRIRAGERVDHFDTIRQHKNGTLINISLTVSPVRNAAGMVIGASKIARNITDRKESENRIRMLMREVNHRVKNQFAVILSMIRETRKRATSTEDFEAQIRERIMALASSHDLLVDGDWRGADLSQLITKQVQPFANDERVSARGNALMLGATAVQYLGIAFHELATNSVKYGALSTPGGRIDIEWRTAEANPSHICLTWKESGGPVAHEPDRKGFGRVVLERVAPAAVNGVGSVAFAPDGLIWTLEAPIDSLT</sequence>
<keyword evidence="7" id="KW-0285">Flavoprotein</keyword>
<dbReference type="AlphaFoldDB" id="A0A7C9VGU4"/>
<comment type="caution">
    <text evidence="19">The sequence shown here is derived from an EMBL/GenBank/DDBJ whole genome shotgun (WGS) entry which is preliminary data.</text>
</comment>
<gene>
    <name evidence="19" type="ORF">G6N74_27015</name>
</gene>
<evidence type="ECO:0000256" key="5">
    <source>
        <dbReference type="ARBA" id="ARBA00022553"/>
    </source>
</evidence>
<dbReference type="GO" id="GO:0004673">
    <property type="term" value="F:protein histidine kinase activity"/>
    <property type="evidence" value="ECO:0007669"/>
    <property type="project" value="UniProtKB-EC"/>
</dbReference>
<dbReference type="InterPro" id="IPR013767">
    <property type="entry name" value="PAS_fold"/>
</dbReference>
<dbReference type="Gene3D" id="3.30.565.10">
    <property type="entry name" value="Histidine kinase-like ATPase, C-terminal domain"/>
    <property type="match status" value="1"/>
</dbReference>
<organism evidence="19 20">
    <name type="scientific">Mesorhizobium zhangyense</name>
    <dbReference type="NCBI Taxonomy" id="1776730"/>
    <lineage>
        <taxon>Bacteria</taxon>
        <taxon>Pseudomonadati</taxon>
        <taxon>Pseudomonadota</taxon>
        <taxon>Alphaproteobacteria</taxon>
        <taxon>Hyphomicrobiales</taxon>
        <taxon>Phyllobacteriaceae</taxon>
        <taxon>Mesorhizobium</taxon>
    </lineage>
</organism>
<feature type="domain" description="PAC" evidence="18">
    <location>
        <begin position="92"/>
        <end position="144"/>
    </location>
</feature>
<dbReference type="SMART" id="SM00911">
    <property type="entry name" value="HWE_HK"/>
    <property type="match status" value="1"/>
</dbReference>
<feature type="domain" description="PAS" evidence="17">
    <location>
        <begin position="21"/>
        <end position="55"/>
    </location>
</feature>
<dbReference type="GO" id="GO:0005524">
    <property type="term" value="F:ATP binding"/>
    <property type="evidence" value="ECO:0007669"/>
    <property type="project" value="UniProtKB-KW"/>
</dbReference>
<dbReference type="SUPFAM" id="SSF55785">
    <property type="entry name" value="PYP-like sensor domain (PAS domain)"/>
    <property type="match status" value="2"/>
</dbReference>
<name>A0A7C9VGU4_9HYPH</name>
<dbReference type="PROSITE" id="PS50112">
    <property type="entry name" value="PAS"/>
    <property type="match status" value="2"/>
</dbReference>
<evidence type="ECO:0000256" key="1">
    <source>
        <dbReference type="ARBA" id="ARBA00000085"/>
    </source>
</evidence>
<dbReference type="Pfam" id="PF07536">
    <property type="entry name" value="HWE_HK"/>
    <property type="match status" value="1"/>
</dbReference>
<dbReference type="EMBL" id="JAAKZG010000018">
    <property type="protein sequence ID" value="NGN44712.1"/>
    <property type="molecule type" value="Genomic_DNA"/>
</dbReference>
<dbReference type="InterPro" id="IPR036890">
    <property type="entry name" value="HATPase_C_sf"/>
</dbReference>
<keyword evidence="5" id="KW-0597">Phosphoprotein</keyword>
<evidence type="ECO:0000256" key="10">
    <source>
        <dbReference type="ARBA" id="ARBA00022737"/>
    </source>
</evidence>
<dbReference type="PANTHER" id="PTHR41523">
    <property type="entry name" value="TWO-COMPONENT SYSTEM SENSOR PROTEIN"/>
    <property type="match status" value="1"/>
</dbReference>
<keyword evidence="12" id="KW-0418">Kinase</keyword>
<dbReference type="InterPro" id="IPR011102">
    <property type="entry name" value="Sig_transdc_His_kinase_HWE"/>
</dbReference>
<keyword evidence="16" id="KW-0675">Receptor</keyword>
<keyword evidence="11" id="KW-0547">Nucleotide-binding</keyword>